<accession>A0A7W9SQA2</accession>
<dbReference type="RefSeq" id="WP_184194225.1">
    <property type="nucleotide sequence ID" value="NZ_JACHGW010000002.1"/>
</dbReference>
<keyword evidence="3" id="KW-1185">Reference proteome</keyword>
<evidence type="ECO:0000313" key="3">
    <source>
        <dbReference type="Proteomes" id="UP000520814"/>
    </source>
</evidence>
<reference evidence="2 3" key="1">
    <citation type="submission" date="2020-08" db="EMBL/GenBank/DDBJ databases">
        <title>Genomic Encyclopedia of Type Strains, Phase IV (KMG-IV): sequencing the most valuable type-strain genomes for metagenomic binning, comparative biology and taxonomic classification.</title>
        <authorList>
            <person name="Goeker M."/>
        </authorList>
    </citation>
    <scope>NUCLEOTIDE SEQUENCE [LARGE SCALE GENOMIC DNA]</scope>
    <source>
        <strain evidence="2 3">DSM 23562</strain>
    </source>
</reference>
<name>A0A7W9SQA2_ARMRO</name>
<keyword evidence="2" id="KW-0808">Transferase</keyword>
<proteinExistence type="predicted"/>
<dbReference type="GO" id="GO:0008168">
    <property type="term" value="F:methyltransferase activity"/>
    <property type="evidence" value="ECO:0007669"/>
    <property type="project" value="UniProtKB-KW"/>
</dbReference>
<protein>
    <submittedName>
        <fullName evidence="2">SAM-dependent methyltransferase</fullName>
    </submittedName>
</protein>
<organism evidence="2 3">
    <name type="scientific">Armatimonas rosea</name>
    <dbReference type="NCBI Taxonomy" id="685828"/>
    <lineage>
        <taxon>Bacteria</taxon>
        <taxon>Bacillati</taxon>
        <taxon>Armatimonadota</taxon>
        <taxon>Armatimonadia</taxon>
        <taxon>Armatimonadales</taxon>
        <taxon>Armatimonadaceae</taxon>
        <taxon>Armatimonas</taxon>
    </lineage>
</organism>
<dbReference type="InterPro" id="IPR041698">
    <property type="entry name" value="Methyltransf_25"/>
</dbReference>
<gene>
    <name evidence="2" type="ORF">HNQ39_001829</name>
</gene>
<evidence type="ECO:0000313" key="2">
    <source>
        <dbReference type="EMBL" id="MBB6050038.1"/>
    </source>
</evidence>
<feature type="domain" description="Methyltransferase" evidence="1">
    <location>
        <begin position="60"/>
        <end position="152"/>
    </location>
</feature>
<comment type="caution">
    <text evidence="2">The sequence shown here is derived from an EMBL/GenBank/DDBJ whole genome shotgun (WGS) entry which is preliminary data.</text>
</comment>
<dbReference type="Pfam" id="PF13649">
    <property type="entry name" value="Methyltransf_25"/>
    <property type="match status" value="1"/>
</dbReference>
<dbReference type="EMBL" id="JACHGW010000002">
    <property type="protein sequence ID" value="MBB6050038.1"/>
    <property type="molecule type" value="Genomic_DNA"/>
</dbReference>
<sequence length="268" mass="30018">MSTYKEQHESNRAAWSEAARRYAAETEETLAFLRAGGTNFVAPEYDFLRPLMPCGRAIHLQCAGGRDTLSLWNLGAREVVGVDINDEMIALAQHRSEALGAPAQWFRSDVLETPEALNGTADLVYTGRGAVCWLMDIEGWARVIARLLKPGGHFYFFDGHPFSWIWDLAADHYVLDPEYGNYFDPRTHTDVGWPTTYIPADFQHGALATKYERQWTVAQLVNALIGAGLVIEKLGEHPDTYWDAFPNIPPAELAKLPQTLSILARRPS</sequence>
<dbReference type="Proteomes" id="UP000520814">
    <property type="component" value="Unassembled WGS sequence"/>
</dbReference>
<dbReference type="GO" id="GO:0032259">
    <property type="term" value="P:methylation"/>
    <property type="evidence" value="ECO:0007669"/>
    <property type="project" value="UniProtKB-KW"/>
</dbReference>
<dbReference type="SUPFAM" id="SSF53335">
    <property type="entry name" value="S-adenosyl-L-methionine-dependent methyltransferases"/>
    <property type="match status" value="1"/>
</dbReference>
<dbReference type="Gene3D" id="3.40.50.150">
    <property type="entry name" value="Vaccinia Virus protein VP39"/>
    <property type="match status" value="1"/>
</dbReference>
<dbReference type="AlphaFoldDB" id="A0A7W9SQA2"/>
<dbReference type="InterPro" id="IPR029063">
    <property type="entry name" value="SAM-dependent_MTases_sf"/>
</dbReference>
<keyword evidence="2" id="KW-0489">Methyltransferase</keyword>
<evidence type="ECO:0000259" key="1">
    <source>
        <dbReference type="Pfam" id="PF13649"/>
    </source>
</evidence>
<dbReference type="CDD" id="cd02440">
    <property type="entry name" value="AdoMet_MTases"/>
    <property type="match status" value="1"/>
</dbReference>